<sequence length="171" mass="19466">MLYDVLSSQPKLQVAEVGLDRRWPDAEAQQLFLLEVLDIAYILERSVSLHCVRRDGLLLGMLKRQGKRLPPLLWHGCTLSWESARQASKMGVILSFSPSLYSSSLAREERRLTSLRFALETDFAQEEEEVYDAYLEKHLVAFSQLTGTSSDALIRNNDEIRAILTNQSPAR</sequence>
<dbReference type="SUPFAM" id="SSF51556">
    <property type="entry name" value="Metallo-dependent hydrolases"/>
    <property type="match status" value="1"/>
</dbReference>
<name>A0A645AXI3_9ZZZZ</name>
<dbReference type="PANTHER" id="PTHR47176">
    <property type="entry name" value="OSJNBA0020J04.13 PROTEIN"/>
    <property type="match status" value="1"/>
</dbReference>
<dbReference type="EMBL" id="VSSQ01015353">
    <property type="protein sequence ID" value="MPM55613.1"/>
    <property type="molecule type" value="Genomic_DNA"/>
</dbReference>
<dbReference type="AlphaFoldDB" id="A0A645AXI3"/>
<dbReference type="InterPro" id="IPR032466">
    <property type="entry name" value="Metal_Hydrolase"/>
</dbReference>
<accession>A0A645AXI3</accession>
<dbReference type="InterPro" id="IPR001130">
    <property type="entry name" value="TatD-like"/>
</dbReference>
<evidence type="ECO:0000313" key="1">
    <source>
        <dbReference type="EMBL" id="MPM55613.1"/>
    </source>
</evidence>
<gene>
    <name evidence="1" type="ORF">SDC9_102410</name>
</gene>
<proteinExistence type="predicted"/>
<dbReference type="Gene3D" id="3.20.20.140">
    <property type="entry name" value="Metal-dependent hydrolases"/>
    <property type="match status" value="1"/>
</dbReference>
<dbReference type="Pfam" id="PF01026">
    <property type="entry name" value="TatD_DNase"/>
    <property type="match status" value="1"/>
</dbReference>
<dbReference type="PANTHER" id="PTHR47176:SF1">
    <property type="entry name" value="OS04G0577500 PROTEIN"/>
    <property type="match status" value="1"/>
</dbReference>
<comment type="caution">
    <text evidence="1">The sequence shown here is derived from an EMBL/GenBank/DDBJ whole genome shotgun (WGS) entry which is preliminary data.</text>
</comment>
<protein>
    <submittedName>
        <fullName evidence="1">Uncharacterized protein</fullName>
    </submittedName>
</protein>
<organism evidence="1">
    <name type="scientific">bioreactor metagenome</name>
    <dbReference type="NCBI Taxonomy" id="1076179"/>
    <lineage>
        <taxon>unclassified sequences</taxon>
        <taxon>metagenomes</taxon>
        <taxon>ecological metagenomes</taxon>
    </lineage>
</organism>
<dbReference type="GO" id="GO:0016788">
    <property type="term" value="F:hydrolase activity, acting on ester bonds"/>
    <property type="evidence" value="ECO:0007669"/>
    <property type="project" value="InterPro"/>
</dbReference>
<reference evidence="1" key="1">
    <citation type="submission" date="2019-08" db="EMBL/GenBank/DDBJ databases">
        <authorList>
            <person name="Kucharzyk K."/>
            <person name="Murdoch R.W."/>
            <person name="Higgins S."/>
            <person name="Loffler F."/>
        </authorList>
    </citation>
    <scope>NUCLEOTIDE SEQUENCE</scope>
</reference>